<gene>
    <name evidence="2" type="ORF">C0Q70_05619</name>
</gene>
<evidence type="ECO:0000256" key="1">
    <source>
        <dbReference type="SAM" id="MobiDB-lite"/>
    </source>
</evidence>
<feature type="region of interest" description="Disordered" evidence="1">
    <location>
        <begin position="21"/>
        <end position="76"/>
    </location>
</feature>
<proteinExistence type="predicted"/>
<dbReference type="Proteomes" id="UP000245119">
    <property type="component" value="Linkage Group LG3"/>
</dbReference>
<evidence type="ECO:0000313" key="3">
    <source>
        <dbReference type="Proteomes" id="UP000245119"/>
    </source>
</evidence>
<evidence type="ECO:0000313" key="2">
    <source>
        <dbReference type="EMBL" id="PVD34348.1"/>
    </source>
</evidence>
<accession>A0A2T7PLQ1</accession>
<protein>
    <submittedName>
        <fullName evidence="2">Uncharacterized protein</fullName>
    </submittedName>
</protein>
<keyword evidence="3" id="KW-1185">Reference proteome</keyword>
<dbReference type="EMBL" id="PZQS01000003">
    <property type="protein sequence ID" value="PVD34348.1"/>
    <property type="molecule type" value="Genomic_DNA"/>
</dbReference>
<feature type="compositionally biased region" description="Polar residues" evidence="1">
    <location>
        <begin position="42"/>
        <end position="51"/>
    </location>
</feature>
<organism evidence="2 3">
    <name type="scientific">Pomacea canaliculata</name>
    <name type="common">Golden apple snail</name>
    <dbReference type="NCBI Taxonomy" id="400727"/>
    <lineage>
        <taxon>Eukaryota</taxon>
        <taxon>Metazoa</taxon>
        <taxon>Spiralia</taxon>
        <taxon>Lophotrochozoa</taxon>
        <taxon>Mollusca</taxon>
        <taxon>Gastropoda</taxon>
        <taxon>Caenogastropoda</taxon>
        <taxon>Architaenioglossa</taxon>
        <taxon>Ampullarioidea</taxon>
        <taxon>Ampullariidae</taxon>
        <taxon>Pomacea</taxon>
    </lineage>
</organism>
<comment type="caution">
    <text evidence="2">The sequence shown here is derived from an EMBL/GenBank/DDBJ whole genome shotgun (WGS) entry which is preliminary data.</text>
</comment>
<dbReference type="AlphaFoldDB" id="A0A2T7PLQ1"/>
<feature type="compositionally biased region" description="Basic and acidic residues" evidence="1">
    <location>
        <begin position="53"/>
        <end position="65"/>
    </location>
</feature>
<feature type="region of interest" description="Disordered" evidence="1">
    <location>
        <begin position="119"/>
        <end position="138"/>
    </location>
</feature>
<sequence>MRNLRGWGGIGLCVCVHAPARERAKRRDGEGGGPRTLRKTPKTQSAQASRLSTRRENTGRGEGRRAFTTATTSPCSFHFQPSPTLQHALSAVEALKIRYLATPSYSQLSAAREVVCTSNPPRERRGERQPLGYIGISR</sequence>
<feature type="compositionally biased region" description="Basic and acidic residues" evidence="1">
    <location>
        <begin position="21"/>
        <end position="30"/>
    </location>
</feature>
<name>A0A2T7PLQ1_POMCA</name>
<reference evidence="2 3" key="1">
    <citation type="submission" date="2018-04" db="EMBL/GenBank/DDBJ databases">
        <title>The genome of golden apple snail Pomacea canaliculata provides insight into stress tolerance and invasive adaptation.</title>
        <authorList>
            <person name="Liu C."/>
            <person name="Liu B."/>
            <person name="Ren Y."/>
            <person name="Zhang Y."/>
            <person name="Wang H."/>
            <person name="Li S."/>
            <person name="Jiang F."/>
            <person name="Yin L."/>
            <person name="Zhang G."/>
            <person name="Qian W."/>
            <person name="Fan W."/>
        </authorList>
    </citation>
    <scope>NUCLEOTIDE SEQUENCE [LARGE SCALE GENOMIC DNA]</scope>
    <source>
        <strain evidence="2">SZHN2017</strain>
        <tissue evidence="2">Muscle</tissue>
    </source>
</reference>